<dbReference type="RefSeq" id="XP_026291429.1">
    <property type="nucleotide sequence ID" value="XM_026435644.2"/>
</dbReference>
<evidence type="ECO:0000313" key="9">
    <source>
        <dbReference type="Proteomes" id="UP000504606"/>
    </source>
</evidence>
<accession>A0A6J1TD50</accession>
<dbReference type="GO" id="GO:0005462">
    <property type="term" value="F:UDP-N-acetylglucosamine transmembrane transporter activity"/>
    <property type="evidence" value="ECO:0007669"/>
    <property type="project" value="TreeGrafter"/>
</dbReference>
<evidence type="ECO:0000256" key="8">
    <source>
        <dbReference type="SAM" id="Phobius"/>
    </source>
</evidence>
<protein>
    <submittedName>
        <fullName evidence="10">UDP-xylose and UDP-N-acetylglucosamine transporter</fullName>
    </submittedName>
</protein>
<feature type="transmembrane region" description="Helical" evidence="8">
    <location>
        <begin position="66"/>
        <end position="84"/>
    </location>
</feature>
<keyword evidence="4" id="KW-0762">Sugar transport</keyword>
<keyword evidence="6 8" id="KW-1133">Transmembrane helix</keyword>
<keyword evidence="7 8" id="KW-0472">Membrane</keyword>
<dbReference type="AlphaFoldDB" id="A0A6J1TD50"/>
<evidence type="ECO:0000256" key="5">
    <source>
        <dbReference type="ARBA" id="ARBA00022692"/>
    </source>
</evidence>
<feature type="transmembrane region" description="Helical" evidence="8">
    <location>
        <begin position="234"/>
        <end position="252"/>
    </location>
</feature>
<dbReference type="NCBIfam" id="TIGR00803">
    <property type="entry name" value="nst"/>
    <property type="match status" value="1"/>
</dbReference>
<evidence type="ECO:0000256" key="2">
    <source>
        <dbReference type="ARBA" id="ARBA00010694"/>
    </source>
</evidence>
<evidence type="ECO:0000256" key="3">
    <source>
        <dbReference type="ARBA" id="ARBA00022448"/>
    </source>
</evidence>
<comment type="subcellular location">
    <subcellularLocation>
        <location evidence="1">Endomembrane system</location>
        <topology evidence="1">Multi-pass membrane protein</topology>
    </subcellularLocation>
</comment>
<evidence type="ECO:0000313" key="10">
    <source>
        <dbReference type="RefSeq" id="XP_026291429.1"/>
    </source>
</evidence>
<dbReference type="Proteomes" id="UP000504606">
    <property type="component" value="Unplaced"/>
</dbReference>
<dbReference type="GO" id="GO:0005464">
    <property type="term" value="F:UDP-xylose transmembrane transporter activity"/>
    <property type="evidence" value="ECO:0007669"/>
    <property type="project" value="TreeGrafter"/>
</dbReference>
<gene>
    <name evidence="10" type="primary">LOC113215978</name>
</gene>
<keyword evidence="9" id="KW-1185">Reference proteome</keyword>
<reference evidence="10" key="1">
    <citation type="submission" date="2025-08" db="UniProtKB">
        <authorList>
            <consortium name="RefSeq"/>
        </authorList>
    </citation>
    <scope>IDENTIFICATION</scope>
    <source>
        <tissue evidence="10">Whole organism</tissue>
    </source>
</reference>
<dbReference type="InterPro" id="IPR013657">
    <property type="entry name" value="SCL35B1-4/HUT1"/>
</dbReference>
<keyword evidence="3" id="KW-0813">Transport</keyword>
<feature type="transmembrane region" description="Helical" evidence="8">
    <location>
        <begin position="273"/>
        <end position="295"/>
    </location>
</feature>
<feature type="transmembrane region" description="Helical" evidence="8">
    <location>
        <begin position="164"/>
        <end position="182"/>
    </location>
</feature>
<dbReference type="PANTHER" id="PTHR10778:SF4">
    <property type="entry name" value="NUCLEOTIDE SUGAR TRANSPORTER SLC35B4"/>
    <property type="match status" value="1"/>
</dbReference>
<dbReference type="KEGG" id="foc:113215978"/>
<feature type="transmembrane region" description="Helical" evidence="8">
    <location>
        <begin position="301"/>
        <end position="320"/>
    </location>
</feature>
<feature type="transmembrane region" description="Helical" evidence="8">
    <location>
        <begin position="37"/>
        <end position="54"/>
    </location>
</feature>
<evidence type="ECO:0000256" key="1">
    <source>
        <dbReference type="ARBA" id="ARBA00004127"/>
    </source>
</evidence>
<dbReference type="Pfam" id="PF08449">
    <property type="entry name" value="UAA"/>
    <property type="match status" value="1"/>
</dbReference>
<organism evidence="9 10">
    <name type="scientific">Frankliniella occidentalis</name>
    <name type="common">Western flower thrips</name>
    <name type="synonym">Euthrips occidentalis</name>
    <dbReference type="NCBI Taxonomy" id="133901"/>
    <lineage>
        <taxon>Eukaryota</taxon>
        <taxon>Metazoa</taxon>
        <taxon>Ecdysozoa</taxon>
        <taxon>Arthropoda</taxon>
        <taxon>Hexapoda</taxon>
        <taxon>Insecta</taxon>
        <taxon>Pterygota</taxon>
        <taxon>Neoptera</taxon>
        <taxon>Paraneoptera</taxon>
        <taxon>Thysanoptera</taxon>
        <taxon>Terebrantia</taxon>
        <taxon>Thripoidea</taxon>
        <taxon>Thripidae</taxon>
        <taxon>Frankliniella</taxon>
    </lineage>
</organism>
<feature type="transmembrane region" description="Helical" evidence="8">
    <location>
        <begin position="7"/>
        <end position="25"/>
    </location>
</feature>
<evidence type="ECO:0000256" key="6">
    <source>
        <dbReference type="ARBA" id="ARBA00022989"/>
    </source>
</evidence>
<proteinExistence type="inferred from homology"/>
<evidence type="ECO:0000256" key="7">
    <source>
        <dbReference type="ARBA" id="ARBA00023136"/>
    </source>
</evidence>
<comment type="similarity">
    <text evidence="2">Belongs to the nucleotide-sugar transporter family. SLC35B subfamily.</text>
</comment>
<name>A0A6J1TD50_FRAOC</name>
<dbReference type="GeneID" id="113215978"/>
<sequence>MHPAIPIAGVFIGCGINVVFLELLVKEDPGSGNLVTFTNFFFIALIGFVVTAKFGTVKPNIGLKDYFILVLMFFFSNLCNNYAFNFNIPMPLHMIFRAGSLIANMIMGIIILKKKYTLSKYLSVAMITLGIVICTIVSSTEVKSTVPPPKDGSEAIQTTPYEDLFWWSLGILLLTIALFVSARMGIYQEVLYQRFGKHSQEALLYTHLMPLPMFLLIGGNIYSHLSIAVESVPYQVPLIGLSVPIMIVYLLGNVASQYLCISSVYRLTTECSSLTVTLVLTLRKFGSLVFSLVYFKNPFTMYHWVGTILVFVGTLVFTEVPQKIIGAVSPSTEKKQKVGKDKAKQKKTN</sequence>
<feature type="transmembrane region" description="Helical" evidence="8">
    <location>
        <begin position="90"/>
        <end position="112"/>
    </location>
</feature>
<evidence type="ECO:0000256" key="4">
    <source>
        <dbReference type="ARBA" id="ARBA00022597"/>
    </source>
</evidence>
<feature type="transmembrane region" description="Helical" evidence="8">
    <location>
        <begin position="121"/>
        <end position="140"/>
    </location>
</feature>
<dbReference type="GO" id="GO:0000139">
    <property type="term" value="C:Golgi membrane"/>
    <property type="evidence" value="ECO:0007669"/>
    <property type="project" value="TreeGrafter"/>
</dbReference>
<dbReference type="OrthoDB" id="999962at2759"/>
<keyword evidence="5 8" id="KW-0812">Transmembrane</keyword>
<dbReference type="GO" id="GO:0005789">
    <property type="term" value="C:endoplasmic reticulum membrane"/>
    <property type="evidence" value="ECO:0007669"/>
    <property type="project" value="TreeGrafter"/>
</dbReference>
<feature type="transmembrane region" description="Helical" evidence="8">
    <location>
        <begin position="202"/>
        <end position="222"/>
    </location>
</feature>
<dbReference type="PANTHER" id="PTHR10778">
    <property type="entry name" value="SOLUTE CARRIER FAMILY 35 MEMBER B"/>
    <property type="match status" value="1"/>
</dbReference>